<sequence>MSTDQTGVNDLTQDDAAEGSQGRAPRSSRRAIRQAERAAEREAILTGQQPLLTRREMRRLREEAKALKAAVEAGEITPEQARALQDPTAKQPDVPASRQARSRGAGQDSSQQPTTPSSVPAVGSAAQDSAAFDDTVQAPRVGESGEPSGEAWGTAGSAASPLQGQSPAEAPQTALPLGAPEPHDSHEPAAYGAVAQTGAGAEPALGAESGAEAGPGADADMQAPQSEAGQAGPSWRSLTADEAVAISELPTGLMDAVDLPIISAEAERAAAEHVSTDGEPAPVPTRSSLRERLETGQVPSVAALGSADGVPADAAQGGIGSGAETAGEAVPTGWGVQAEEADGAPGTVPSAASQEALGAQEAPSWSVDQRADEAAVRAADAIPVQDAASAQPQAAEAQAAAAGEGAQAPMAATGGSVRRPIVRIPAAAQGVRTVNVSTGELSAIQPVSPAESVASGQEAAQAGQSAESVDGLGEVTADAQETTVQEAIAVGEGVDGEDSAAPQWKSLRERMTSENSLVGGQQPVSPYSTTGMEQTTSVEYAPVSDAGFPEAGAAGQVGSAWDQQMPAAVPSAQQAQVSLSEEEPERSSGAGKVLLILLVVLVVALVVLAIVWYLVSGGSSSAAAQVQGAAVQGVEAWISQVV</sequence>
<evidence type="ECO:0000256" key="2">
    <source>
        <dbReference type="SAM" id="Phobius"/>
    </source>
</evidence>
<name>A0ABN6KA99_9ACTO</name>
<reference evidence="3 4" key="1">
    <citation type="submission" date="2021-08" db="EMBL/GenBank/DDBJ databases">
        <title>Whole genome sequence of novel Actinomyces species strain MAS-1.</title>
        <authorList>
            <person name="Saito M."/>
            <person name="Kuwahara N."/>
            <person name="Takizawa T."/>
            <person name="Gotouda H."/>
            <person name="Ochiai T."/>
        </authorList>
    </citation>
    <scope>NUCLEOTIDE SEQUENCE [LARGE SCALE GENOMIC DNA]</scope>
    <source>
        <strain evidence="3 4">MAS-1</strain>
    </source>
</reference>
<keyword evidence="2" id="KW-0472">Membrane</keyword>
<dbReference type="EMBL" id="AP025017">
    <property type="protein sequence ID" value="BDA65261.1"/>
    <property type="molecule type" value="Genomic_DNA"/>
</dbReference>
<dbReference type="Proteomes" id="UP000824496">
    <property type="component" value="Chromosome"/>
</dbReference>
<feature type="transmembrane region" description="Helical" evidence="2">
    <location>
        <begin position="593"/>
        <end position="615"/>
    </location>
</feature>
<gene>
    <name evidence="3" type="ORF">MANAM107_20950</name>
</gene>
<keyword evidence="4" id="KW-1185">Reference proteome</keyword>
<protein>
    <submittedName>
        <fullName evidence="3">Uncharacterized protein</fullName>
    </submittedName>
</protein>
<feature type="compositionally biased region" description="Polar residues" evidence="1">
    <location>
        <begin position="513"/>
        <end position="533"/>
    </location>
</feature>
<feature type="region of interest" description="Disordered" evidence="1">
    <location>
        <begin position="1"/>
        <end position="236"/>
    </location>
</feature>
<feature type="compositionally biased region" description="Basic and acidic residues" evidence="1">
    <location>
        <begin position="33"/>
        <end position="43"/>
    </location>
</feature>
<accession>A0ABN6KA99</accession>
<feature type="compositionally biased region" description="Low complexity" evidence="1">
    <location>
        <begin position="198"/>
        <end position="220"/>
    </location>
</feature>
<feature type="region of interest" description="Disordered" evidence="1">
    <location>
        <begin position="510"/>
        <end position="533"/>
    </location>
</feature>
<feature type="compositionally biased region" description="Polar residues" evidence="1">
    <location>
        <begin position="1"/>
        <end position="11"/>
    </location>
</feature>
<proteinExistence type="predicted"/>
<feature type="region of interest" description="Disordered" evidence="1">
    <location>
        <begin position="448"/>
        <end position="470"/>
    </location>
</feature>
<evidence type="ECO:0000313" key="4">
    <source>
        <dbReference type="Proteomes" id="UP000824496"/>
    </source>
</evidence>
<keyword evidence="2" id="KW-1133">Transmembrane helix</keyword>
<dbReference type="RefSeq" id="WP_223908117.1">
    <property type="nucleotide sequence ID" value="NZ_AP025017.1"/>
</dbReference>
<organism evidence="3 4">
    <name type="scientific">Actinomyces capricornis</name>
    <dbReference type="NCBI Taxonomy" id="2755559"/>
    <lineage>
        <taxon>Bacteria</taxon>
        <taxon>Bacillati</taxon>
        <taxon>Actinomycetota</taxon>
        <taxon>Actinomycetes</taxon>
        <taxon>Actinomycetales</taxon>
        <taxon>Actinomycetaceae</taxon>
        <taxon>Actinomyces</taxon>
    </lineage>
</organism>
<feature type="region of interest" description="Disordered" evidence="1">
    <location>
        <begin position="339"/>
        <end position="365"/>
    </location>
</feature>
<evidence type="ECO:0000313" key="3">
    <source>
        <dbReference type="EMBL" id="BDA65261.1"/>
    </source>
</evidence>
<feature type="compositionally biased region" description="Low complexity" evidence="1">
    <location>
        <begin position="109"/>
        <end position="118"/>
    </location>
</feature>
<keyword evidence="2" id="KW-0812">Transmembrane</keyword>
<evidence type="ECO:0000256" key="1">
    <source>
        <dbReference type="SAM" id="MobiDB-lite"/>
    </source>
</evidence>
<feature type="compositionally biased region" description="Basic and acidic residues" evidence="1">
    <location>
        <begin position="53"/>
        <end position="66"/>
    </location>
</feature>
<feature type="compositionally biased region" description="Low complexity" evidence="1">
    <location>
        <begin position="450"/>
        <end position="469"/>
    </location>
</feature>
<feature type="region of interest" description="Disordered" evidence="1">
    <location>
        <begin position="270"/>
        <end position="291"/>
    </location>
</feature>